<name>A0ABD1ZS54_9MARC</name>
<proteinExistence type="predicted"/>
<comment type="caution">
    <text evidence="1">The sequence shown here is derived from an EMBL/GenBank/DDBJ whole genome shotgun (WGS) entry which is preliminary data.</text>
</comment>
<sequence length="91" mass="9945">MQYSSAQSNAASVLASFAAQSVSLSEQISSSLLSVWESSLKVVLFVSNRSRDCIPHDNTRFFSSVTRLPVGRFAGQINLSIMNSFSTEVYC</sequence>
<protein>
    <submittedName>
        <fullName evidence="1">Uncharacterized protein</fullName>
    </submittedName>
</protein>
<evidence type="ECO:0000313" key="2">
    <source>
        <dbReference type="Proteomes" id="UP001605036"/>
    </source>
</evidence>
<reference evidence="1 2" key="1">
    <citation type="submission" date="2024-09" db="EMBL/GenBank/DDBJ databases">
        <title>Chromosome-scale assembly of Riccia fluitans.</title>
        <authorList>
            <person name="Paukszto L."/>
            <person name="Sawicki J."/>
            <person name="Karawczyk K."/>
            <person name="Piernik-Szablinska J."/>
            <person name="Szczecinska M."/>
            <person name="Mazdziarz M."/>
        </authorList>
    </citation>
    <scope>NUCLEOTIDE SEQUENCE [LARGE SCALE GENOMIC DNA]</scope>
    <source>
        <strain evidence="1">Rf_01</strain>
        <tissue evidence="1">Aerial parts of the thallus</tissue>
    </source>
</reference>
<organism evidence="1 2">
    <name type="scientific">Riccia fluitans</name>
    <dbReference type="NCBI Taxonomy" id="41844"/>
    <lineage>
        <taxon>Eukaryota</taxon>
        <taxon>Viridiplantae</taxon>
        <taxon>Streptophyta</taxon>
        <taxon>Embryophyta</taxon>
        <taxon>Marchantiophyta</taxon>
        <taxon>Marchantiopsida</taxon>
        <taxon>Marchantiidae</taxon>
        <taxon>Marchantiales</taxon>
        <taxon>Ricciaceae</taxon>
        <taxon>Riccia</taxon>
    </lineage>
</organism>
<evidence type="ECO:0000313" key="1">
    <source>
        <dbReference type="EMBL" id="KAL2654175.1"/>
    </source>
</evidence>
<keyword evidence="2" id="KW-1185">Reference proteome</keyword>
<gene>
    <name evidence="1" type="ORF">R1flu_022303</name>
</gene>
<dbReference type="AlphaFoldDB" id="A0ABD1ZS54"/>
<dbReference type="EMBL" id="JBHFFA010000001">
    <property type="protein sequence ID" value="KAL2654175.1"/>
    <property type="molecule type" value="Genomic_DNA"/>
</dbReference>
<accession>A0ABD1ZS54</accession>
<dbReference type="Proteomes" id="UP001605036">
    <property type="component" value="Unassembled WGS sequence"/>
</dbReference>